<protein>
    <submittedName>
        <fullName evidence="3">Class I SAM-dependent methyltransferase</fullName>
    </submittedName>
</protein>
<gene>
    <name evidence="3" type="ORF">AB0E65_29435</name>
</gene>
<comment type="caution">
    <text evidence="3">The sequence shown here is derived from an EMBL/GenBank/DDBJ whole genome shotgun (WGS) entry which is preliminary data.</text>
</comment>
<dbReference type="GO" id="GO:0008168">
    <property type="term" value="F:methyltransferase activity"/>
    <property type="evidence" value="ECO:0007669"/>
    <property type="project" value="UniProtKB-KW"/>
</dbReference>
<dbReference type="Gene3D" id="3.40.50.150">
    <property type="entry name" value="Vaccinia Virus protein VP39"/>
    <property type="match status" value="1"/>
</dbReference>
<keyword evidence="3" id="KW-0489">Methyltransferase</keyword>
<evidence type="ECO:0000256" key="1">
    <source>
        <dbReference type="SAM" id="MobiDB-lite"/>
    </source>
</evidence>
<dbReference type="RefSeq" id="WP_108952533.1">
    <property type="nucleotide sequence ID" value="NZ_BEVZ01000002.1"/>
</dbReference>
<feature type="region of interest" description="Disordered" evidence="1">
    <location>
        <begin position="157"/>
        <end position="186"/>
    </location>
</feature>
<keyword evidence="3" id="KW-0808">Transferase</keyword>
<evidence type="ECO:0000259" key="2">
    <source>
        <dbReference type="Pfam" id="PF08241"/>
    </source>
</evidence>
<keyword evidence="4" id="KW-1185">Reference proteome</keyword>
<dbReference type="Pfam" id="PF08241">
    <property type="entry name" value="Methyltransf_11"/>
    <property type="match status" value="1"/>
</dbReference>
<sequence>MADFDELLAEGASVPTEGWDFSWFQGRASEARPSWGYARLLGERMAEARAALDVQTGGGEVLATVPRAPALLAATEAWPPNVAIARRTLAPLGGMVVHVGESDGLPFRDGVFDLVVSRHPVVTRWDEVRRVLRPGGTYLSQQVGAATVRELAEFMREGRPDGPASRAGAEADPLATRSGSTPPAAAAAAEAAGLEVADLRQEALRMEFHDVAAVVHFLRKVIWIVPGFTVEAYRDRLAVLHDFIERHGPFVAHSQRYLIEARRPGRG</sequence>
<dbReference type="InterPro" id="IPR052939">
    <property type="entry name" value="23S_rRNA_MeTrnsfrase_RlmA"/>
</dbReference>
<evidence type="ECO:0000313" key="3">
    <source>
        <dbReference type="EMBL" id="MEU3558297.1"/>
    </source>
</evidence>
<dbReference type="InterPro" id="IPR029063">
    <property type="entry name" value="SAM-dependent_MTases_sf"/>
</dbReference>
<dbReference type="CDD" id="cd02440">
    <property type="entry name" value="AdoMet_MTases"/>
    <property type="match status" value="1"/>
</dbReference>
<dbReference type="SUPFAM" id="SSF53335">
    <property type="entry name" value="S-adenosyl-L-methionine-dependent methyltransferases"/>
    <property type="match status" value="1"/>
</dbReference>
<proteinExistence type="predicted"/>
<dbReference type="GO" id="GO:0032259">
    <property type="term" value="P:methylation"/>
    <property type="evidence" value="ECO:0007669"/>
    <property type="project" value="UniProtKB-KW"/>
</dbReference>
<dbReference type="Proteomes" id="UP001550850">
    <property type="component" value="Unassembled WGS sequence"/>
</dbReference>
<name>A0ABV2YRC6_9ACTN</name>
<organism evidence="3 4">
    <name type="scientific">Streptomyces fragilis</name>
    <dbReference type="NCBI Taxonomy" id="67301"/>
    <lineage>
        <taxon>Bacteria</taxon>
        <taxon>Bacillati</taxon>
        <taxon>Actinomycetota</taxon>
        <taxon>Actinomycetes</taxon>
        <taxon>Kitasatosporales</taxon>
        <taxon>Streptomycetaceae</taxon>
        <taxon>Streptomyces</taxon>
    </lineage>
</organism>
<reference evidence="3 4" key="1">
    <citation type="submission" date="2024-06" db="EMBL/GenBank/DDBJ databases">
        <title>The Natural Products Discovery Center: Release of the First 8490 Sequenced Strains for Exploring Actinobacteria Biosynthetic Diversity.</title>
        <authorList>
            <person name="Kalkreuter E."/>
            <person name="Kautsar S.A."/>
            <person name="Yang D."/>
            <person name="Bader C.D."/>
            <person name="Teijaro C.N."/>
            <person name="Fluegel L."/>
            <person name="Davis C.M."/>
            <person name="Simpson J.R."/>
            <person name="Lauterbach L."/>
            <person name="Steele A.D."/>
            <person name="Gui C."/>
            <person name="Meng S."/>
            <person name="Li G."/>
            <person name="Viehrig K."/>
            <person name="Ye F."/>
            <person name="Su P."/>
            <person name="Kiefer A.F."/>
            <person name="Nichols A."/>
            <person name="Cepeda A.J."/>
            <person name="Yan W."/>
            <person name="Fan B."/>
            <person name="Jiang Y."/>
            <person name="Adhikari A."/>
            <person name="Zheng C.-J."/>
            <person name="Schuster L."/>
            <person name="Cowan T.M."/>
            <person name="Smanski M.J."/>
            <person name="Chevrette M.G."/>
            <person name="De Carvalho L.P.S."/>
            <person name="Shen B."/>
        </authorList>
    </citation>
    <scope>NUCLEOTIDE SEQUENCE [LARGE SCALE GENOMIC DNA]</scope>
    <source>
        <strain evidence="3 4">NPDC038104</strain>
    </source>
</reference>
<evidence type="ECO:0000313" key="4">
    <source>
        <dbReference type="Proteomes" id="UP001550850"/>
    </source>
</evidence>
<dbReference type="InterPro" id="IPR013216">
    <property type="entry name" value="Methyltransf_11"/>
</dbReference>
<accession>A0ABV2YRC6</accession>
<dbReference type="PANTHER" id="PTHR43460:SF1">
    <property type="entry name" value="METHYLTRANSFERASE TYPE 11 DOMAIN-CONTAINING PROTEIN"/>
    <property type="match status" value="1"/>
</dbReference>
<feature type="domain" description="Methyltransferase type 11" evidence="2">
    <location>
        <begin position="52"/>
        <end position="138"/>
    </location>
</feature>
<dbReference type="PANTHER" id="PTHR43460">
    <property type="entry name" value="METHYLTRANSFERASE"/>
    <property type="match status" value="1"/>
</dbReference>
<dbReference type="EMBL" id="JBEZUR010000094">
    <property type="protein sequence ID" value="MEU3558297.1"/>
    <property type="molecule type" value="Genomic_DNA"/>
</dbReference>